<organism evidence="1 2">
    <name type="scientific">Ditylenchus dipsaci</name>
    <dbReference type="NCBI Taxonomy" id="166011"/>
    <lineage>
        <taxon>Eukaryota</taxon>
        <taxon>Metazoa</taxon>
        <taxon>Ecdysozoa</taxon>
        <taxon>Nematoda</taxon>
        <taxon>Chromadorea</taxon>
        <taxon>Rhabditida</taxon>
        <taxon>Tylenchina</taxon>
        <taxon>Tylenchomorpha</taxon>
        <taxon>Sphaerularioidea</taxon>
        <taxon>Anguinidae</taxon>
        <taxon>Anguininae</taxon>
        <taxon>Ditylenchus</taxon>
    </lineage>
</organism>
<sequence length="68" mass="7722">MADTSNIETDSEDETLKEWLCREELMSIGISGGTSCKIWREILRSRMESSQKFDAASITIFFSYSTST</sequence>
<reference evidence="2" key="1">
    <citation type="submission" date="2022-11" db="UniProtKB">
        <authorList>
            <consortium name="WormBaseParasite"/>
        </authorList>
    </citation>
    <scope>IDENTIFICATION</scope>
</reference>
<accession>A0A915EM73</accession>
<dbReference type="Proteomes" id="UP000887574">
    <property type="component" value="Unplaced"/>
</dbReference>
<evidence type="ECO:0000313" key="2">
    <source>
        <dbReference type="WBParaSite" id="jg7378"/>
    </source>
</evidence>
<proteinExistence type="predicted"/>
<dbReference type="WBParaSite" id="jg7378">
    <property type="protein sequence ID" value="jg7378"/>
    <property type="gene ID" value="jg7378"/>
</dbReference>
<evidence type="ECO:0000313" key="1">
    <source>
        <dbReference type="Proteomes" id="UP000887574"/>
    </source>
</evidence>
<name>A0A915EM73_9BILA</name>
<protein>
    <submittedName>
        <fullName evidence="2">Uncharacterized protein</fullName>
    </submittedName>
</protein>
<keyword evidence="1" id="KW-1185">Reference proteome</keyword>
<dbReference type="AlphaFoldDB" id="A0A915EM73"/>